<dbReference type="AlphaFoldDB" id="A0A6G1ILB9"/>
<proteinExistence type="predicted"/>
<dbReference type="Proteomes" id="UP000799291">
    <property type="component" value="Unassembled WGS sequence"/>
</dbReference>
<keyword evidence="2" id="KW-1185">Reference proteome</keyword>
<dbReference type="OrthoDB" id="3673723at2759"/>
<name>A0A6G1ILB9_9PLEO</name>
<dbReference type="EMBL" id="MU005610">
    <property type="protein sequence ID" value="KAF2678679.1"/>
    <property type="molecule type" value="Genomic_DNA"/>
</dbReference>
<organism evidence="1 2">
    <name type="scientific">Lentithecium fluviatile CBS 122367</name>
    <dbReference type="NCBI Taxonomy" id="1168545"/>
    <lineage>
        <taxon>Eukaryota</taxon>
        <taxon>Fungi</taxon>
        <taxon>Dikarya</taxon>
        <taxon>Ascomycota</taxon>
        <taxon>Pezizomycotina</taxon>
        <taxon>Dothideomycetes</taxon>
        <taxon>Pleosporomycetidae</taxon>
        <taxon>Pleosporales</taxon>
        <taxon>Massarineae</taxon>
        <taxon>Lentitheciaceae</taxon>
        <taxon>Lentithecium</taxon>
    </lineage>
</organism>
<evidence type="ECO:0000313" key="1">
    <source>
        <dbReference type="EMBL" id="KAF2678679.1"/>
    </source>
</evidence>
<accession>A0A6G1ILB9</accession>
<protein>
    <submittedName>
        <fullName evidence="1">Uncharacterized protein</fullName>
    </submittedName>
</protein>
<reference evidence="1" key="1">
    <citation type="journal article" date="2020" name="Stud. Mycol.">
        <title>101 Dothideomycetes genomes: a test case for predicting lifestyles and emergence of pathogens.</title>
        <authorList>
            <person name="Haridas S."/>
            <person name="Albert R."/>
            <person name="Binder M."/>
            <person name="Bloem J."/>
            <person name="Labutti K."/>
            <person name="Salamov A."/>
            <person name="Andreopoulos B."/>
            <person name="Baker S."/>
            <person name="Barry K."/>
            <person name="Bills G."/>
            <person name="Bluhm B."/>
            <person name="Cannon C."/>
            <person name="Castanera R."/>
            <person name="Culley D."/>
            <person name="Daum C."/>
            <person name="Ezra D."/>
            <person name="Gonzalez J."/>
            <person name="Henrissat B."/>
            <person name="Kuo A."/>
            <person name="Liang C."/>
            <person name="Lipzen A."/>
            <person name="Lutzoni F."/>
            <person name="Magnuson J."/>
            <person name="Mondo S."/>
            <person name="Nolan M."/>
            <person name="Ohm R."/>
            <person name="Pangilinan J."/>
            <person name="Park H.-J."/>
            <person name="Ramirez L."/>
            <person name="Alfaro M."/>
            <person name="Sun H."/>
            <person name="Tritt A."/>
            <person name="Yoshinaga Y."/>
            <person name="Zwiers L.-H."/>
            <person name="Turgeon B."/>
            <person name="Goodwin S."/>
            <person name="Spatafora J."/>
            <person name="Crous P."/>
            <person name="Grigoriev I."/>
        </authorList>
    </citation>
    <scope>NUCLEOTIDE SEQUENCE</scope>
    <source>
        <strain evidence="1">CBS 122367</strain>
    </source>
</reference>
<gene>
    <name evidence="1" type="ORF">K458DRAFT_422910</name>
</gene>
<sequence length="96" mass="10998">MLPERFILHVFKELVDACLILRQGHPRALIEGWRTMVQNDLHIHNVFLDDRQPQDTSINPSISIAGLAPFKKSNQSSQGVRGRGLYWRILGEDFTS</sequence>
<evidence type="ECO:0000313" key="2">
    <source>
        <dbReference type="Proteomes" id="UP000799291"/>
    </source>
</evidence>